<evidence type="ECO:0000256" key="2">
    <source>
        <dbReference type="ARBA" id="ARBA00022692"/>
    </source>
</evidence>
<dbReference type="GO" id="GO:0038023">
    <property type="term" value="F:signaling receptor activity"/>
    <property type="evidence" value="ECO:0007669"/>
    <property type="project" value="TreeGrafter"/>
</dbReference>
<dbReference type="PROSITE" id="PS50104">
    <property type="entry name" value="TIR"/>
    <property type="match status" value="1"/>
</dbReference>
<dbReference type="PANTHER" id="PTHR24365">
    <property type="entry name" value="TOLL-LIKE RECEPTOR"/>
    <property type="match status" value="1"/>
</dbReference>
<sequence length="225" mass="26227">MIPLNIYETTVYSILDWVTPEPCTFSPHTDGCGNHGWMWQCGHRNLSVIPNAAIKQYRVHVDYVILRMRSRWKGVIHVANSDDFPFDAFVTYTEEDYPACIPFYQALTSLGFKISIPDKDFLPGISEAEQLLKCMDQSRKVVIIVTENFLENGWNSYAVQMVVTHAFHNQRERSIIVIIKDDIPIERLPRDLKYIWWTIVSIRWPDGNENMDLFWEEIAAALRTN</sequence>
<dbReference type="Gene3D" id="3.40.50.10140">
    <property type="entry name" value="Toll/interleukin-1 receptor homology (TIR) domain"/>
    <property type="match status" value="1"/>
</dbReference>
<keyword evidence="5" id="KW-0472">Membrane</keyword>
<gene>
    <name evidence="6" type="ORF">CGI_10003576</name>
</gene>
<evidence type="ECO:0000256" key="5">
    <source>
        <dbReference type="ARBA" id="ARBA00023136"/>
    </source>
</evidence>
<dbReference type="SUPFAM" id="SSF52200">
    <property type="entry name" value="Toll/Interleukin receptor TIR domain"/>
    <property type="match status" value="1"/>
</dbReference>
<dbReference type="HOGENOM" id="CLU_053932_6_0_1"/>
<proteinExistence type="predicted"/>
<accession>K1PIR8</accession>
<evidence type="ECO:0000256" key="1">
    <source>
        <dbReference type="ARBA" id="ARBA00004370"/>
    </source>
</evidence>
<reference evidence="6" key="1">
    <citation type="journal article" date="2012" name="Nature">
        <title>The oyster genome reveals stress adaptation and complexity of shell formation.</title>
        <authorList>
            <person name="Zhang G."/>
            <person name="Fang X."/>
            <person name="Guo X."/>
            <person name="Li L."/>
            <person name="Luo R."/>
            <person name="Xu F."/>
            <person name="Yang P."/>
            <person name="Zhang L."/>
            <person name="Wang X."/>
            <person name="Qi H."/>
            <person name="Xiong Z."/>
            <person name="Que H."/>
            <person name="Xie Y."/>
            <person name="Holland P.W."/>
            <person name="Paps J."/>
            <person name="Zhu Y."/>
            <person name="Wu F."/>
            <person name="Chen Y."/>
            <person name="Wang J."/>
            <person name="Peng C."/>
            <person name="Meng J."/>
            <person name="Yang L."/>
            <person name="Liu J."/>
            <person name="Wen B."/>
            <person name="Zhang N."/>
            <person name="Huang Z."/>
            <person name="Zhu Q."/>
            <person name="Feng Y."/>
            <person name="Mount A."/>
            <person name="Hedgecock D."/>
            <person name="Xu Z."/>
            <person name="Liu Y."/>
            <person name="Domazet-Loso T."/>
            <person name="Du Y."/>
            <person name="Sun X."/>
            <person name="Zhang S."/>
            <person name="Liu B."/>
            <person name="Cheng P."/>
            <person name="Jiang X."/>
            <person name="Li J."/>
            <person name="Fan D."/>
            <person name="Wang W."/>
            <person name="Fu W."/>
            <person name="Wang T."/>
            <person name="Wang B."/>
            <person name="Zhang J."/>
            <person name="Peng Z."/>
            <person name="Li Y."/>
            <person name="Li N."/>
            <person name="Wang J."/>
            <person name="Chen M."/>
            <person name="He Y."/>
            <person name="Tan F."/>
            <person name="Song X."/>
            <person name="Zheng Q."/>
            <person name="Huang R."/>
            <person name="Yang H."/>
            <person name="Du X."/>
            <person name="Chen L."/>
            <person name="Yang M."/>
            <person name="Gaffney P.M."/>
            <person name="Wang S."/>
            <person name="Luo L."/>
            <person name="She Z."/>
            <person name="Ming Y."/>
            <person name="Huang W."/>
            <person name="Zhang S."/>
            <person name="Huang B."/>
            <person name="Zhang Y."/>
            <person name="Qu T."/>
            <person name="Ni P."/>
            <person name="Miao G."/>
            <person name="Wang J."/>
            <person name="Wang Q."/>
            <person name="Steinberg C.E."/>
            <person name="Wang H."/>
            <person name="Li N."/>
            <person name="Qian L."/>
            <person name="Zhang G."/>
            <person name="Li Y."/>
            <person name="Yang H."/>
            <person name="Liu X."/>
            <person name="Wang J."/>
            <person name="Yin Y."/>
            <person name="Wang J."/>
        </authorList>
    </citation>
    <scope>NUCLEOTIDE SEQUENCE [LARGE SCALE GENOMIC DNA]</scope>
    <source>
        <strain evidence="6">05x7-T-G4-1.051#20</strain>
    </source>
</reference>
<dbReference type="SMART" id="SM00255">
    <property type="entry name" value="TIR"/>
    <property type="match status" value="1"/>
</dbReference>
<dbReference type="Pfam" id="PF13676">
    <property type="entry name" value="TIR_2"/>
    <property type="match status" value="1"/>
</dbReference>
<dbReference type="InterPro" id="IPR000157">
    <property type="entry name" value="TIR_dom"/>
</dbReference>
<protein>
    <submittedName>
        <fullName evidence="6">Toll-like receptor 13</fullName>
    </submittedName>
</protein>
<keyword evidence="4" id="KW-1133">Transmembrane helix</keyword>
<organism evidence="6">
    <name type="scientific">Magallana gigas</name>
    <name type="common">Pacific oyster</name>
    <name type="synonym">Crassostrea gigas</name>
    <dbReference type="NCBI Taxonomy" id="29159"/>
    <lineage>
        <taxon>Eukaryota</taxon>
        <taxon>Metazoa</taxon>
        <taxon>Spiralia</taxon>
        <taxon>Lophotrochozoa</taxon>
        <taxon>Mollusca</taxon>
        <taxon>Bivalvia</taxon>
        <taxon>Autobranchia</taxon>
        <taxon>Pteriomorphia</taxon>
        <taxon>Ostreida</taxon>
        <taxon>Ostreoidea</taxon>
        <taxon>Ostreidae</taxon>
        <taxon>Magallana</taxon>
    </lineage>
</organism>
<evidence type="ECO:0000313" key="6">
    <source>
        <dbReference type="EMBL" id="EKC23877.1"/>
    </source>
</evidence>
<dbReference type="GO" id="GO:0007165">
    <property type="term" value="P:signal transduction"/>
    <property type="evidence" value="ECO:0007669"/>
    <property type="project" value="InterPro"/>
</dbReference>
<dbReference type="InterPro" id="IPR035897">
    <property type="entry name" value="Toll_tir_struct_dom_sf"/>
</dbReference>
<dbReference type="GO" id="GO:0005886">
    <property type="term" value="C:plasma membrane"/>
    <property type="evidence" value="ECO:0007669"/>
    <property type="project" value="TreeGrafter"/>
</dbReference>
<dbReference type="InParanoid" id="K1PIR8"/>
<evidence type="ECO:0000256" key="3">
    <source>
        <dbReference type="ARBA" id="ARBA00022729"/>
    </source>
</evidence>
<keyword evidence="3" id="KW-0732">Signal</keyword>
<comment type="subcellular location">
    <subcellularLocation>
        <location evidence="1">Membrane</location>
    </subcellularLocation>
</comment>
<name>K1PIR8_MAGGI</name>
<keyword evidence="2" id="KW-0812">Transmembrane</keyword>
<dbReference type="EMBL" id="JH816395">
    <property type="protein sequence ID" value="EKC23877.1"/>
    <property type="molecule type" value="Genomic_DNA"/>
</dbReference>
<dbReference type="PANTHER" id="PTHR24365:SF541">
    <property type="entry name" value="PROTEIN TOLL-RELATED"/>
    <property type="match status" value="1"/>
</dbReference>
<evidence type="ECO:0000256" key="4">
    <source>
        <dbReference type="ARBA" id="ARBA00022989"/>
    </source>
</evidence>
<keyword evidence="6" id="KW-0675">Receptor</keyword>
<dbReference type="AlphaFoldDB" id="K1PIR8"/>